<keyword evidence="5 14" id="KW-1003">Cell membrane</keyword>
<feature type="transmembrane region" description="Helical" evidence="14">
    <location>
        <begin position="254"/>
        <end position="272"/>
    </location>
</feature>
<dbReference type="STRING" id="1348774.AB433_16915"/>
<keyword evidence="7 14" id="KW-0378">Hydrolase</keyword>
<comment type="similarity">
    <text evidence="2 14">Belongs to the UppP family.</text>
</comment>
<dbReference type="InterPro" id="IPR003824">
    <property type="entry name" value="UppP"/>
</dbReference>
<evidence type="ECO:0000256" key="7">
    <source>
        <dbReference type="ARBA" id="ARBA00022801"/>
    </source>
</evidence>
<dbReference type="AlphaFoldDB" id="A0A0G3XMR0"/>
<keyword evidence="10 14" id="KW-0046">Antibiotic resistance</keyword>
<feature type="transmembrane region" description="Helical" evidence="14">
    <location>
        <begin position="187"/>
        <end position="207"/>
    </location>
</feature>
<evidence type="ECO:0000313" key="16">
    <source>
        <dbReference type="Proteomes" id="UP000035287"/>
    </source>
</evidence>
<evidence type="ECO:0000256" key="12">
    <source>
        <dbReference type="ARBA" id="ARBA00032932"/>
    </source>
</evidence>
<evidence type="ECO:0000256" key="14">
    <source>
        <dbReference type="HAMAP-Rule" id="MF_01006"/>
    </source>
</evidence>
<feature type="transmembrane region" description="Helical" evidence="14">
    <location>
        <begin position="107"/>
        <end position="129"/>
    </location>
</feature>
<evidence type="ECO:0000256" key="2">
    <source>
        <dbReference type="ARBA" id="ARBA00010621"/>
    </source>
</evidence>
<keyword evidence="14" id="KW-0133">Cell shape</keyword>
<dbReference type="PATRIC" id="fig|1348774.3.peg.3555"/>
<keyword evidence="16" id="KW-1185">Reference proteome</keyword>
<evidence type="ECO:0000256" key="6">
    <source>
        <dbReference type="ARBA" id="ARBA00022692"/>
    </source>
</evidence>
<keyword evidence="6 14" id="KW-0812">Transmembrane</keyword>
<feature type="transmembrane region" description="Helical" evidence="14">
    <location>
        <begin position="219"/>
        <end position="242"/>
    </location>
</feature>
<feature type="transmembrane region" description="Helical" evidence="14">
    <location>
        <begin position="45"/>
        <end position="63"/>
    </location>
</feature>
<evidence type="ECO:0000256" key="1">
    <source>
        <dbReference type="ARBA" id="ARBA00004651"/>
    </source>
</evidence>
<keyword evidence="14" id="KW-0961">Cell wall biogenesis/degradation</keyword>
<keyword evidence="8 14" id="KW-1133">Transmembrane helix</keyword>
<keyword evidence="9 14" id="KW-0472">Membrane</keyword>
<dbReference type="Pfam" id="PF02673">
    <property type="entry name" value="BacA"/>
    <property type="match status" value="1"/>
</dbReference>
<sequence>MENLALTAVLLGIVEGLTEFIPVSSTGHLILASALFGYDAEEWKVFNVVIQLGAILAVVVQYWRTFWAAGTGIFQRHPESIRFVVNLLVAFMPAAIIGLLMKDYIDIMLGSPSIVAWALIAGGIAILVIEKVAKEGPPSGIGQLPVKQALGVGFIQCLAMIPGVSRSGATIMGALAMGIERRTAAEFSFFLAIPTMLGASTLEIWQYRDELAGGHMTVGWGEIAIGFVVSFIVALIVIRAFVAYVSRAGFAPFAWYRIVAGTAALIWLGFAANS</sequence>
<evidence type="ECO:0000256" key="3">
    <source>
        <dbReference type="ARBA" id="ARBA00012374"/>
    </source>
</evidence>
<name>A0A0G3XMR0_9SPHN</name>
<evidence type="ECO:0000256" key="13">
    <source>
        <dbReference type="ARBA" id="ARBA00047594"/>
    </source>
</evidence>
<dbReference type="GO" id="GO:0008360">
    <property type="term" value="P:regulation of cell shape"/>
    <property type="evidence" value="ECO:0007669"/>
    <property type="project" value="UniProtKB-KW"/>
</dbReference>
<dbReference type="NCBIfam" id="NF001389">
    <property type="entry name" value="PRK00281.1-2"/>
    <property type="match status" value="1"/>
</dbReference>
<proteinExistence type="inferred from homology"/>
<dbReference type="GO" id="GO:0005886">
    <property type="term" value="C:plasma membrane"/>
    <property type="evidence" value="ECO:0007669"/>
    <property type="project" value="UniProtKB-SubCell"/>
</dbReference>
<protein>
    <recommendedName>
        <fullName evidence="4 14">Undecaprenyl-diphosphatase</fullName>
        <ecNumber evidence="3 14">3.6.1.27</ecNumber>
    </recommendedName>
    <alternativeName>
        <fullName evidence="12 14">Bacitracin resistance protein</fullName>
    </alternativeName>
    <alternativeName>
        <fullName evidence="11 14">Undecaprenyl pyrophosphate phosphatase</fullName>
    </alternativeName>
</protein>
<dbReference type="EC" id="3.6.1.27" evidence="3 14"/>
<dbReference type="HAMAP" id="MF_01006">
    <property type="entry name" value="Undec_diphosphatase"/>
    <property type="match status" value="1"/>
</dbReference>
<reference evidence="15 16" key="1">
    <citation type="submission" date="2015-06" db="EMBL/GenBank/DDBJ databases">
        <authorList>
            <person name="Zeng Y."/>
            <person name="Huang Y."/>
        </authorList>
    </citation>
    <scope>NUCLEOTIDE SEQUENCE [LARGE SCALE GENOMIC DNA]</scope>
    <source>
        <strain evidence="15 16">PQ-2</strain>
    </source>
</reference>
<dbReference type="KEGG" id="cna:AB433_16915"/>
<comment type="subcellular location">
    <subcellularLocation>
        <location evidence="1 14">Cell membrane</location>
        <topology evidence="1 14">Multi-pass membrane protein</topology>
    </subcellularLocation>
</comment>
<dbReference type="GO" id="GO:0071555">
    <property type="term" value="P:cell wall organization"/>
    <property type="evidence" value="ECO:0007669"/>
    <property type="project" value="UniProtKB-KW"/>
</dbReference>
<evidence type="ECO:0000256" key="4">
    <source>
        <dbReference type="ARBA" id="ARBA00021581"/>
    </source>
</evidence>
<dbReference type="PANTHER" id="PTHR30622">
    <property type="entry name" value="UNDECAPRENYL-DIPHOSPHATASE"/>
    <property type="match status" value="1"/>
</dbReference>
<evidence type="ECO:0000313" key="15">
    <source>
        <dbReference type="EMBL" id="AKM11954.1"/>
    </source>
</evidence>
<evidence type="ECO:0000256" key="5">
    <source>
        <dbReference type="ARBA" id="ARBA00022475"/>
    </source>
</evidence>
<dbReference type="EMBL" id="CP011770">
    <property type="protein sequence ID" value="AKM11954.1"/>
    <property type="molecule type" value="Genomic_DNA"/>
</dbReference>
<dbReference type="GO" id="GO:0050380">
    <property type="term" value="F:undecaprenyl-diphosphatase activity"/>
    <property type="evidence" value="ECO:0007669"/>
    <property type="project" value="UniProtKB-UniRule"/>
</dbReference>
<dbReference type="OrthoDB" id="9808289at2"/>
<accession>A0A0G3XMR0</accession>
<evidence type="ECO:0000256" key="9">
    <source>
        <dbReference type="ARBA" id="ARBA00023136"/>
    </source>
</evidence>
<gene>
    <name evidence="14" type="primary">uppP</name>
    <name evidence="15" type="ORF">AB433_16915</name>
</gene>
<keyword evidence="14" id="KW-0573">Peptidoglycan synthesis</keyword>
<dbReference type="GO" id="GO:0046677">
    <property type="term" value="P:response to antibiotic"/>
    <property type="evidence" value="ECO:0007669"/>
    <property type="project" value="UniProtKB-UniRule"/>
</dbReference>
<evidence type="ECO:0000256" key="10">
    <source>
        <dbReference type="ARBA" id="ARBA00023251"/>
    </source>
</evidence>
<evidence type="ECO:0000256" key="8">
    <source>
        <dbReference type="ARBA" id="ARBA00022989"/>
    </source>
</evidence>
<comment type="catalytic activity">
    <reaction evidence="13 14">
        <text>di-trans,octa-cis-undecaprenyl diphosphate + H2O = di-trans,octa-cis-undecaprenyl phosphate + phosphate + H(+)</text>
        <dbReference type="Rhea" id="RHEA:28094"/>
        <dbReference type="ChEBI" id="CHEBI:15377"/>
        <dbReference type="ChEBI" id="CHEBI:15378"/>
        <dbReference type="ChEBI" id="CHEBI:43474"/>
        <dbReference type="ChEBI" id="CHEBI:58405"/>
        <dbReference type="ChEBI" id="CHEBI:60392"/>
        <dbReference type="EC" id="3.6.1.27"/>
    </reaction>
</comment>
<feature type="transmembrane region" description="Helical" evidence="14">
    <location>
        <begin position="83"/>
        <end position="101"/>
    </location>
</feature>
<dbReference type="RefSeq" id="WP_047824387.1">
    <property type="nucleotide sequence ID" value="NZ_CP011770.1"/>
</dbReference>
<comment type="function">
    <text evidence="14">Catalyzes the dephosphorylation of undecaprenyl diphosphate (UPP). Confers resistance to bacitracin.</text>
</comment>
<evidence type="ECO:0000256" key="11">
    <source>
        <dbReference type="ARBA" id="ARBA00032707"/>
    </source>
</evidence>
<organism evidence="15 16">
    <name type="scientific">Croceicoccus naphthovorans</name>
    <dbReference type="NCBI Taxonomy" id="1348774"/>
    <lineage>
        <taxon>Bacteria</taxon>
        <taxon>Pseudomonadati</taxon>
        <taxon>Pseudomonadota</taxon>
        <taxon>Alphaproteobacteria</taxon>
        <taxon>Sphingomonadales</taxon>
        <taxon>Erythrobacteraceae</taxon>
        <taxon>Croceicoccus</taxon>
    </lineage>
</organism>
<dbReference type="PANTHER" id="PTHR30622:SF3">
    <property type="entry name" value="UNDECAPRENYL-DIPHOSPHATASE"/>
    <property type="match status" value="1"/>
</dbReference>
<dbReference type="NCBIfam" id="TIGR00753">
    <property type="entry name" value="undec_PP_bacA"/>
    <property type="match status" value="1"/>
</dbReference>
<comment type="miscellaneous">
    <text evidence="14">Bacitracin is thought to be involved in the inhibition of peptidoglycan synthesis by sequestering undecaprenyl diphosphate, thereby reducing the pool of lipid carrier available.</text>
</comment>
<dbReference type="GO" id="GO:0009252">
    <property type="term" value="P:peptidoglycan biosynthetic process"/>
    <property type="evidence" value="ECO:0007669"/>
    <property type="project" value="UniProtKB-KW"/>
</dbReference>
<dbReference type="Proteomes" id="UP000035287">
    <property type="component" value="Chromosome"/>
</dbReference>
<dbReference type="NCBIfam" id="NF001390">
    <property type="entry name" value="PRK00281.1-4"/>
    <property type="match status" value="1"/>
</dbReference>